<dbReference type="Pfam" id="PF01230">
    <property type="entry name" value="HIT"/>
    <property type="match status" value="1"/>
</dbReference>
<organism evidence="4 5">
    <name type="scientific">Candidatus Staskawiczbacteria bacterium RIFCSPLOWO2_01_FULL_33_9</name>
    <dbReference type="NCBI Taxonomy" id="1802211"/>
    <lineage>
        <taxon>Bacteria</taxon>
        <taxon>Candidatus Staskawicziibacteriota</taxon>
    </lineage>
</organism>
<sequence>MDCIFCKIAKNEVDSAKIWEDSEFFSILDLNPNTKGMALVLTKDHYDSYTFLMPDDIYARFMLASKKVAKVLEKALKVERVAMVMEGMGVNHAHIKLYPMHGLEKEFKEMIAKDKIFFSDYPGYITSQMGPPINIEELKNLAEEIKKSL</sequence>
<evidence type="ECO:0000256" key="2">
    <source>
        <dbReference type="PROSITE-ProRule" id="PRU00464"/>
    </source>
</evidence>
<proteinExistence type="predicted"/>
<evidence type="ECO:0000259" key="3">
    <source>
        <dbReference type="PROSITE" id="PS51084"/>
    </source>
</evidence>
<dbReference type="PROSITE" id="PS51084">
    <property type="entry name" value="HIT_2"/>
    <property type="match status" value="1"/>
</dbReference>
<dbReference type="InterPro" id="IPR011146">
    <property type="entry name" value="HIT-like"/>
</dbReference>
<dbReference type="EMBL" id="MHOX01000032">
    <property type="protein sequence ID" value="OGZ70214.1"/>
    <property type="molecule type" value="Genomic_DNA"/>
</dbReference>
<dbReference type="Gene3D" id="3.30.428.10">
    <property type="entry name" value="HIT-like"/>
    <property type="match status" value="1"/>
</dbReference>
<comment type="caution">
    <text evidence="2">Lacks conserved residue(s) required for the propagation of feature annotation.</text>
</comment>
<evidence type="ECO:0000313" key="4">
    <source>
        <dbReference type="EMBL" id="OGZ70214.1"/>
    </source>
</evidence>
<comment type="caution">
    <text evidence="4">The sequence shown here is derived from an EMBL/GenBank/DDBJ whole genome shotgun (WGS) entry which is preliminary data.</text>
</comment>
<name>A0A1G2I5W4_9BACT</name>
<dbReference type="AlphaFoldDB" id="A0A1G2I5W4"/>
<protein>
    <recommendedName>
        <fullName evidence="3">HIT domain-containing protein</fullName>
    </recommendedName>
</protein>
<reference evidence="4 5" key="1">
    <citation type="journal article" date="2016" name="Nat. Commun.">
        <title>Thousands of microbial genomes shed light on interconnected biogeochemical processes in an aquifer system.</title>
        <authorList>
            <person name="Anantharaman K."/>
            <person name="Brown C.T."/>
            <person name="Hug L.A."/>
            <person name="Sharon I."/>
            <person name="Castelle C.J."/>
            <person name="Probst A.J."/>
            <person name="Thomas B.C."/>
            <person name="Singh A."/>
            <person name="Wilkins M.J."/>
            <person name="Karaoz U."/>
            <person name="Brodie E.L."/>
            <person name="Williams K.H."/>
            <person name="Hubbard S.S."/>
            <person name="Banfield J.F."/>
        </authorList>
    </citation>
    <scope>NUCLEOTIDE SEQUENCE [LARGE SCALE GENOMIC DNA]</scope>
</reference>
<dbReference type="SUPFAM" id="SSF54197">
    <property type="entry name" value="HIT-like"/>
    <property type="match status" value="1"/>
</dbReference>
<dbReference type="InterPro" id="IPR036265">
    <property type="entry name" value="HIT-like_sf"/>
</dbReference>
<feature type="domain" description="HIT" evidence="3">
    <location>
        <begin position="4"/>
        <end position="107"/>
    </location>
</feature>
<dbReference type="GO" id="GO:0009117">
    <property type="term" value="P:nucleotide metabolic process"/>
    <property type="evidence" value="ECO:0007669"/>
    <property type="project" value="TreeGrafter"/>
</dbReference>
<dbReference type="GO" id="GO:0003824">
    <property type="term" value="F:catalytic activity"/>
    <property type="evidence" value="ECO:0007669"/>
    <property type="project" value="InterPro"/>
</dbReference>
<feature type="active site" description="Tele-AMP-histidine intermediate" evidence="1">
    <location>
        <position position="94"/>
    </location>
</feature>
<dbReference type="Proteomes" id="UP000176308">
    <property type="component" value="Unassembled WGS sequence"/>
</dbReference>
<gene>
    <name evidence="4" type="ORF">A2904_00630</name>
</gene>
<dbReference type="InterPro" id="IPR001310">
    <property type="entry name" value="Histidine_triad_HIT"/>
</dbReference>
<dbReference type="PANTHER" id="PTHR46648:SF1">
    <property type="entry name" value="ADENOSINE 5'-MONOPHOSPHORAMIDASE HNT1"/>
    <property type="match status" value="1"/>
</dbReference>
<dbReference type="PRINTS" id="PR00332">
    <property type="entry name" value="HISTRIAD"/>
</dbReference>
<dbReference type="PANTHER" id="PTHR46648">
    <property type="entry name" value="HIT FAMILY PROTEIN 1"/>
    <property type="match status" value="1"/>
</dbReference>
<evidence type="ECO:0000313" key="5">
    <source>
        <dbReference type="Proteomes" id="UP000176308"/>
    </source>
</evidence>
<evidence type="ECO:0000256" key="1">
    <source>
        <dbReference type="PIRSR" id="PIRSR601310-1"/>
    </source>
</evidence>
<accession>A0A1G2I5W4</accession>